<name>D9Q091_ACIS3</name>
<sequence length="323" mass="35984">MVLGGFPRTREARHALRDMERGAGSQVSIEWNVTAEEAAVIGVQEALGFRYVVDGMVDWHDIFRPFVNAWRNVAVSGLLRYFDNNFFYRVPVFTDRPDPDHFVWPPRIRAFSNIAEPSPLKAVIPGPLTFLLMSKNASELSKEDLAESIASALAMEAQAAEEAGAALIQIDEPYMTDQELSRDDAILGVELINSIVSRLKVPTVVSLYFDVAREDVYEALLNIKATYISIDVADAPTRALSLIAKKGLGGHKPILGVIDARRIESDDFNKIKDWALQVSKEAGDEEIGLTTTTWFDVIPYTYSLRKAYLLSTITERLGEVMSQ</sequence>
<reference evidence="2 3" key="1">
    <citation type="journal article" date="2010" name="Appl. Environ. Microbiol.">
        <title>The genome sequence of the crenarchaeon Acidilobus saccharovorans supports a new order, Acidilobales, and suggests an important ecological role in terrestrial acidic hot springs.</title>
        <authorList>
            <person name="Mardanov A.V."/>
            <person name="Svetlitchnyi V.A."/>
            <person name="Beletsky A.V."/>
            <person name="Prokofeva M.I."/>
            <person name="Bonch-Osmolovskaya E.A."/>
            <person name="Ravin N.V."/>
            <person name="Skryabin K.G."/>
        </authorList>
    </citation>
    <scope>NUCLEOTIDE SEQUENCE [LARGE SCALE GENOMIC DNA]</scope>
    <source>
        <strain evidence="3">DSM 16705 / JCM 18335 / VKM B-2471 / 345-15</strain>
    </source>
</reference>
<keyword evidence="3" id="KW-1185">Reference proteome</keyword>
<dbReference type="SUPFAM" id="SSF51726">
    <property type="entry name" value="UROD/MetE-like"/>
    <property type="match status" value="1"/>
</dbReference>
<dbReference type="HOGENOM" id="CLU_040013_3_1_2"/>
<dbReference type="PANTHER" id="PTHR30519">
    <property type="entry name" value="5-METHYLTETRAHYDROPTEROYLTRIGLUTAMATE--HOMOCYSTEINE METHYLTRANSFERASE"/>
    <property type="match status" value="1"/>
</dbReference>
<dbReference type="OrthoDB" id="33991at2157"/>
<protein>
    <submittedName>
        <fullName evidence="2">Putative methylcobalamin:homocysteine methyltransferase</fullName>
    </submittedName>
</protein>
<dbReference type="GO" id="GO:0003871">
    <property type="term" value="F:5-methyltetrahydropteroyltriglutamate-homocysteine S-methyltransferase activity"/>
    <property type="evidence" value="ECO:0007669"/>
    <property type="project" value="InterPro"/>
</dbReference>
<accession>D9Q091</accession>
<dbReference type="GO" id="GO:0008652">
    <property type="term" value="P:amino acid biosynthetic process"/>
    <property type="evidence" value="ECO:0007669"/>
    <property type="project" value="InterPro"/>
</dbReference>
<gene>
    <name evidence="2" type="ordered locus">ASAC_0322</name>
</gene>
<organism evidence="2 3">
    <name type="scientific">Acidilobus saccharovorans (strain DSM 16705 / JCM 18335 / VKM B-2471 / 345-15)</name>
    <dbReference type="NCBI Taxonomy" id="666510"/>
    <lineage>
        <taxon>Archaea</taxon>
        <taxon>Thermoproteota</taxon>
        <taxon>Thermoprotei</taxon>
        <taxon>Acidilobales</taxon>
        <taxon>Acidilobaceae</taxon>
        <taxon>Acidilobus</taxon>
    </lineage>
</organism>
<proteinExistence type="predicted"/>
<dbReference type="FunCoup" id="D9Q091">
    <property type="interactions" value="40"/>
</dbReference>
<evidence type="ECO:0000313" key="3">
    <source>
        <dbReference type="Proteomes" id="UP000000346"/>
    </source>
</evidence>
<dbReference type="GO" id="GO:0032259">
    <property type="term" value="P:methylation"/>
    <property type="evidence" value="ECO:0007669"/>
    <property type="project" value="UniProtKB-KW"/>
</dbReference>
<evidence type="ECO:0000259" key="1">
    <source>
        <dbReference type="Pfam" id="PF08267"/>
    </source>
</evidence>
<dbReference type="Proteomes" id="UP000000346">
    <property type="component" value="Chromosome"/>
</dbReference>
<dbReference type="Gene3D" id="3.20.20.210">
    <property type="match status" value="1"/>
</dbReference>
<dbReference type="KEGG" id="asc:ASAC_0322"/>
<dbReference type="InterPro" id="IPR013215">
    <property type="entry name" value="Cbl-indep_Met_Synth_N"/>
</dbReference>
<keyword evidence="2" id="KW-0489">Methyltransferase</keyword>
<dbReference type="EMBL" id="CP001742">
    <property type="protein sequence ID" value="ADL18729.1"/>
    <property type="molecule type" value="Genomic_DNA"/>
</dbReference>
<keyword evidence="2" id="KW-0808">Transferase</keyword>
<dbReference type="Pfam" id="PF08267">
    <property type="entry name" value="Meth_synt_1"/>
    <property type="match status" value="1"/>
</dbReference>
<evidence type="ECO:0000313" key="2">
    <source>
        <dbReference type="EMBL" id="ADL18729.1"/>
    </source>
</evidence>
<dbReference type="InterPro" id="IPR038071">
    <property type="entry name" value="UROD/MetE-like_sf"/>
</dbReference>
<feature type="domain" description="Cobalamin-independent methionine synthase MetE N-terminal" evidence="1">
    <location>
        <begin position="73"/>
        <end position="280"/>
    </location>
</feature>
<dbReference type="eggNOG" id="arCOG01877">
    <property type="taxonomic scope" value="Archaea"/>
</dbReference>
<dbReference type="InParanoid" id="D9Q091"/>
<dbReference type="AlphaFoldDB" id="D9Q091"/>
<dbReference type="GO" id="GO:0008270">
    <property type="term" value="F:zinc ion binding"/>
    <property type="evidence" value="ECO:0007669"/>
    <property type="project" value="InterPro"/>
</dbReference>
<dbReference type="STRING" id="666510.ASAC_0322"/>